<keyword evidence="3" id="KW-1185">Reference proteome</keyword>
<sequence length="120" mass="14127">MAKKIIGFIVAAIILFVLVAAGFFTFKAYQKSQNVKMIDQYLTEQKLDDKIIEEKVEYDSHKGIFYKEMKLKGDEKNTYIAQPLSLKRGFFLQGFNSDTKKLDKKARYNFFDEDYKLKKK</sequence>
<dbReference type="InterPro" id="IPR021486">
    <property type="entry name" value="DUF3139"/>
</dbReference>
<keyword evidence="1" id="KW-1133">Transmembrane helix</keyword>
<evidence type="ECO:0000313" key="2">
    <source>
        <dbReference type="EMBL" id="MBI5974327.1"/>
    </source>
</evidence>
<reference evidence="2 3" key="1">
    <citation type="submission" date="2020-04" db="EMBL/GenBank/DDBJ databases">
        <title>Staphylococcus species from domestic dog.</title>
        <authorList>
            <person name="Paterson G.K."/>
        </authorList>
    </citation>
    <scope>NUCLEOTIDE SEQUENCE [LARGE SCALE GENOMIC DNA]</scope>
    <source>
        <strain evidence="2 3">H16/1A</strain>
    </source>
</reference>
<protein>
    <submittedName>
        <fullName evidence="2">DUF3139 domain-containing protein</fullName>
    </submittedName>
</protein>
<keyword evidence="1" id="KW-0812">Transmembrane</keyword>
<dbReference type="RefSeq" id="WP_198617115.1">
    <property type="nucleotide sequence ID" value="NZ_JABANU010000003.1"/>
</dbReference>
<feature type="transmembrane region" description="Helical" evidence="1">
    <location>
        <begin position="6"/>
        <end position="26"/>
    </location>
</feature>
<keyword evidence="1" id="KW-0472">Membrane</keyword>
<comment type="caution">
    <text evidence="2">The sequence shown here is derived from an EMBL/GenBank/DDBJ whole genome shotgun (WGS) entry which is preliminary data.</text>
</comment>
<name>A0ABS0T6F0_9STAP</name>
<organism evidence="2 3">
    <name type="scientific">Staphylococcus canis</name>
    <dbReference type="NCBI Taxonomy" id="2724942"/>
    <lineage>
        <taxon>Bacteria</taxon>
        <taxon>Bacillati</taxon>
        <taxon>Bacillota</taxon>
        <taxon>Bacilli</taxon>
        <taxon>Bacillales</taxon>
        <taxon>Staphylococcaceae</taxon>
        <taxon>Staphylococcus</taxon>
    </lineage>
</organism>
<proteinExistence type="predicted"/>
<dbReference type="EMBL" id="JABANU010000003">
    <property type="protein sequence ID" value="MBI5974327.1"/>
    <property type="molecule type" value="Genomic_DNA"/>
</dbReference>
<evidence type="ECO:0000313" key="3">
    <source>
        <dbReference type="Proteomes" id="UP000751852"/>
    </source>
</evidence>
<gene>
    <name evidence="2" type="ORF">HHH54_01790</name>
</gene>
<accession>A0ABS0T6F0</accession>
<dbReference type="Pfam" id="PF11337">
    <property type="entry name" value="DUF3139"/>
    <property type="match status" value="1"/>
</dbReference>
<evidence type="ECO:0000256" key="1">
    <source>
        <dbReference type="SAM" id="Phobius"/>
    </source>
</evidence>
<dbReference type="Proteomes" id="UP000751852">
    <property type="component" value="Unassembled WGS sequence"/>
</dbReference>